<sequence>MNKISHYLKWNSFRDLVEEKRLRIFSLSDLIRIFPANKEVLKHFLSRHAKEGHLVRLKRGLYTLKNFTPDEMTLANRLYIPSYLSLEYALSYYSIIPESVYSVTSVTTKPTRTFVCLGKTFTYQKIKHKAFFEYTAKERNEGSVFIASPEKAMADYLYFVSLGTRNRNDRTNWKVVDIEKIKNILKEKFELPRKTILKLTEI</sequence>
<dbReference type="Proteomes" id="UP000178851">
    <property type="component" value="Unassembled WGS sequence"/>
</dbReference>
<accession>A0A1F7YK66</accession>
<proteinExistence type="predicted"/>
<dbReference type="AlphaFoldDB" id="A0A1F7YK66"/>
<evidence type="ECO:0000313" key="1">
    <source>
        <dbReference type="EMBL" id="OGM26988.1"/>
    </source>
</evidence>
<evidence type="ECO:0008006" key="3">
    <source>
        <dbReference type="Google" id="ProtNLM"/>
    </source>
</evidence>
<evidence type="ECO:0000313" key="2">
    <source>
        <dbReference type="Proteomes" id="UP000178851"/>
    </source>
</evidence>
<comment type="caution">
    <text evidence="1">The sequence shown here is derived from an EMBL/GenBank/DDBJ whole genome shotgun (WGS) entry which is preliminary data.</text>
</comment>
<organism evidence="1 2">
    <name type="scientific">Candidatus Woesebacteria bacterium RIFCSPHIGHO2_01_FULL_39_28</name>
    <dbReference type="NCBI Taxonomy" id="1802496"/>
    <lineage>
        <taxon>Bacteria</taxon>
        <taxon>Candidatus Woeseibacteriota</taxon>
    </lineage>
</organism>
<name>A0A1F7YK66_9BACT</name>
<gene>
    <name evidence="1" type="ORF">A2627_02365</name>
</gene>
<reference evidence="1 2" key="1">
    <citation type="journal article" date="2016" name="Nat. Commun.">
        <title>Thousands of microbial genomes shed light on interconnected biogeochemical processes in an aquifer system.</title>
        <authorList>
            <person name="Anantharaman K."/>
            <person name="Brown C.T."/>
            <person name="Hug L.A."/>
            <person name="Sharon I."/>
            <person name="Castelle C.J."/>
            <person name="Probst A.J."/>
            <person name="Thomas B.C."/>
            <person name="Singh A."/>
            <person name="Wilkins M.J."/>
            <person name="Karaoz U."/>
            <person name="Brodie E.L."/>
            <person name="Williams K.H."/>
            <person name="Hubbard S.S."/>
            <person name="Banfield J.F."/>
        </authorList>
    </citation>
    <scope>NUCLEOTIDE SEQUENCE [LARGE SCALE GENOMIC DNA]</scope>
</reference>
<dbReference type="EMBL" id="MGGI01000009">
    <property type="protein sequence ID" value="OGM26988.1"/>
    <property type="molecule type" value="Genomic_DNA"/>
</dbReference>
<protein>
    <recommendedName>
        <fullName evidence="3">AbiEi antitoxin C-terminal domain-containing protein</fullName>
    </recommendedName>
</protein>